<comment type="caution">
    <text evidence="1">The sequence shown here is derived from an EMBL/GenBank/DDBJ whole genome shotgun (WGS) entry which is preliminary data.</text>
</comment>
<evidence type="ECO:0000313" key="1">
    <source>
        <dbReference type="EMBL" id="PKQ45227.1"/>
    </source>
</evidence>
<name>A0A2N3HJV1_9FLAO</name>
<reference evidence="1 2" key="1">
    <citation type="submission" date="2017-12" db="EMBL/GenBank/DDBJ databases">
        <title>Confluentibacter flavum sp. nov., isolated from the saline lake.</title>
        <authorList>
            <person name="Yu L."/>
        </authorList>
    </citation>
    <scope>NUCLEOTIDE SEQUENCE [LARGE SCALE GENOMIC DNA]</scope>
    <source>
        <strain evidence="1 2">3B</strain>
    </source>
</reference>
<accession>A0A2N3HJV1</accession>
<evidence type="ECO:0000313" key="2">
    <source>
        <dbReference type="Proteomes" id="UP000233435"/>
    </source>
</evidence>
<dbReference type="Proteomes" id="UP000233435">
    <property type="component" value="Unassembled WGS sequence"/>
</dbReference>
<keyword evidence="2" id="KW-1185">Reference proteome</keyword>
<organism evidence="1 2">
    <name type="scientific">Confluentibacter flavum</name>
    <dbReference type="NCBI Taxonomy" id="1909700"/>
    <lineage>
        <taxon>Bacteria</taxon>
        <taxon>Pseudomonadati</taxon>
        <taxon>Bacteroidota</taxon>
        <taxon>Flavobacteriia</taxon>
        <taxon>Flavobacteriales</taxon>
        <taxon>Flavobacteriaceae</taxon>
        <taxon>Confluentibacter</taxon>
    </lineage>
</organism>
<proteinExistence type="predicted"/>
<protein>
    <recommendedName>
        <fullName evidence="3">Transposase</fullName>
    </recommendedName>
</protein>
<sequence length="52" mass="5914">MNFSNSGKATIRVPLPKRGFPPTVPFVEIVNAILYKLKTGVQWHQLPTQVFF</sequence>
<gene>
    <name evidence="1" type="ORF">CSW08_09060</name>
</gene>
<dbReference type="AlphaFoldDB" id="A0A2N3HJV1"/>
<dbReference type="EMBL" id="PJEO01000030">
    <property type="protein sequence ID" value="PKQ45227.1"/>
    <property type="molecule type" value="Genomic_DNA"/>
</dbReference>
<evidence type="ECO:0008006" key="3">
    <source>
        <dbReference type="Google" id="ProtNLM"/>
    </source>
</evidence>